<gene>
    <name evidence="2" type="ORF">MANAM107_02570</name>
</gene>
<reference evidence="2 3" key="1">
    <citation type="submission" date="2021-08" db="EMBL/GenBank/DDBJ databases">
        <title>Whole genome sequence of novel Actinomyces species strain MAS-1.</title>
        <authorList>
            <person name="Saito M."/>
            <person name="Kuwahara N."/>
            <person name="Takizawa T."/>
            <person name="Gotouda H."/>
            <person name="Ochiai T."/>
        </authorList>
    </citation>
    <scope>NUCLEOTIDE SEQUENCE [LARGE SCALE GENOMIC DNA]</scope>
    <source>
        <strain evidence="2 3">MAS-1</strain>
    </source>
</reference>
<sequence>MRSAWDPRLRRLRESAGAPRMTASWRVMRSRGLAILRFMAPTVHPVMGRLQATHPSLWIGPVKTSIVEIGIPRDHAIPAGSHAHRRLRTPDLTGRDAAEPAKRGT</sequence>
<accession>A0ABN6K544</accession>
<proteinExistence type="predicted"/>
<evidence type="ECO:0000256" key="1">
    <source>
        <dbReference type="SAM" id="MobiDB-lite"/>
    </source>
</evidence>
<feature type="region of interest" description="Disordered" evidence="1">
    <location>
        <begin position="77"/>
        <end position="105"/>
    </location>
</feature>
<dbReference type="EMBL" id="AP025017">
    <property type="protein sequence ID" value="BDA63423.1"/>
    <property type="molecule type" value="Genomic_DNA"/>
</dbReference>
<keyword evidence="3" id="KW-1185">Reference proteome</keyword>
<dbReference type="Proteomes" id="UP000824496">
    <property type="component" value="Chromosome"/>
</dbReference>
<name>A0ABN6K544_9ACTO</name>
<feature type="compositionally biased region" description="Basic and acidic residues" evidence="1">
    <location>
        <begin position="93"/>
        <end position="105"/>
    </location>
</feature>
<organism evidence="2 3">
    <name type="scientific">Actinomyces capricornis</name>
    <dbReference type="NCBI Taxonomy" id="2755559"/>
    <lineage>
        <taxon>Bacteria</taxon>
        <taxon>Bacillati</taxon>
        <taxon>Actinomycetota</taxon>
        <taxon>Actinomycetes</taxon>
        <taxon>Actinomycetales</taxon>
        <taxon>Actinomycetaceae</taxon>
        <taxon>Actinomyces</taxon>
    </lineage>
</organism>
<evidence type="ECO:0000313" key="3">
    <source>
        <dbReference type="Proteomes" id="UP000824496"/>
    </source>
</evidence>
<protein>
    <submittedName>
        <fullName evidence="2">Uncharacterized protein</fullName>
    </submittedName>
</protein>
<evidence type="ECO:0000313" key="2">
    <source>
        <dbReference type="EMBL" id="BDA63423.1"/>
    </source>
</evidence>